<accession>A0A9W4U5R1</accession>
<comment type="similarity">
    <text evidence="1">Belongs to the short-chain dehydrogenases/reductases (SDR) family.</text>
</comment>
<dbReference type="AlphaFoldDB" id="A0A9W4U5R1"/>
<dbReference type="EMBL" id="CAOQHR010000001">
    <property type="protein sequence ID" value="CAI6270052.1"/>
    <property type="molecule type" value="Genomic_DNA"/>
</dbReference>
<name>A0A9W4U5R1_9PLEO</name>
<dbReference type="InterPro" id="IPR002347">
    <property type="entry name" value="SDR_fam"/>
</dbReference>
<gene>
    <name evidence="2" type="ORF">PDIGIT_LOCUS1688</name>
</gene>
<comment type="caution">
    <text evidence="2">The sequence shown here is derived from an EMBL/GenBank/DDBJ whole genome shotgun (WGS) entry which is preliminary data.</text>
</comment>
<evidence type="ECO:0000256" key="1">
    <source>
        <dbReference type="ARBA" id="ARBA00006484"/>
    </source>
</evidence>
<evidence type="ECO:0000313" key="2">
    <source>
        <dbReference type="EMBL" id="CAI6270052.1"/>
    </source>
</evidence>
<dbReference type="InterPro" id="IPR036291">
    <property type="entry name" value="NAD(P)-bd_dom_sf"/>
</dbReference>
<dbReference type="PRINTS" id="PR00081">
    <property type="entry name" value="GDHRDH"/>
</dbReference>
<dbReference type="PANTHER" id="PTHR43544:SF26">
    <property type="entry name" value="SHORT CHAIN DEHYDROGENASE_REDUCTASE FAMILY OXIDOREDUCTASE (JCVI)"/>
    <property type="match status" value="1"/>
</dbReference>
<dbReference type="Pfam" id="PF00106">
    <property type="entry name" value="adh_short"/>
    <property type="match status" value="1"/>
</dbReference>
<protein>
    <submittedName>
        <fullName evidence="2">Uncharacterized protein</fullName>
    </submittedName>
</protein>
<organism evidence="2 3">
    <name type="scientific">Periconia digitata</name>
    <dbReference type="NCBI Taxonomy" id="1303443"/>
    <lineage>
        <taxon>Eukaryota</taxon>
        <taxon>Fungi</taxon>
        <taxon>Dikarya</taxon>
        <taxon>Ascomycota</taxon>
        <taxon>Pezizomycotina</taxon>
        <taxon>Dothideomycetes</taxon>
        <taxon>Pleosporomycetidae</taxon>
        <taxon>Pleosporales</taxon>
        <taxon>Massarineae</taxon>
        <taxon>Periconiaceae</taxon>
        <taxon>Periconia</taxon>
    </lineage>
</organism>
<proteinExistence type="inferred from homology"/>
<evidence type="ECO:0000313" key="3">
    <source>
        <dbReference type="Proteomes" id="UP001152607"/>
    </source>
</evidence>
<dbReference type="SUPFAM" id="SSF51735">
    <property type="entry name" value="NAD(P)-binding Rossmann-fold domains"/>
    <property type="match status" value="1"/>
</dbReference>
<dbReference type="OrthoDB" id="9876299at2759"/>
<dbReference type="Proteomes" id="UP001152607">
    <property type="component" value="Unassembled WGS sequence"/>
</dbReference>
<sequence length="247" mass="26295">MSASTTITLITGPNRGIGHGILATLLARPNNTLIAAVRDPEAPLSKALNDLPKGEGSSLILIKIDQSVPTDAAAAIKSLDGIDRIDTLVANAAMADLCVSVMETPAEDVRRHMDINLLGVLTLFQAAEPLLKKSTKAKLVVLSSALGSATLCTAMPGPWFCYGVTKAALNYLVRRIHVEHDWLAATVLQPGWVQTDMGTLAAKSIGMESAPMKLEDSVAGCVRVVDAVSREKYNGEWVDSEEKPVPW</sequence>
<dbReference type="GO" id="GO:0005737">
    <property type="term" value="C:cytoplasm"/>
    <property type="evidence" value="ECO:0007669"/>
    <property type="project" value="TreeGrafter"/>
</dbReference>
<dbReference type="GO" id="GO:0016491">
    <property type="term" value="F:oxidoreductase activity"/>
    <property type="evidence" value="ECO:0007669"/>
    <property type="project" value="TreeGrafter"/>
</dbReference>
<dbReference type="Gene3D" id="3.40.50.720">
    <property type="entry name" value="NAD(P)-binding Rossmann-like Domain"/>
    <property type="match status" value="1"/>
</dbReference>
<dbReference type="CDD" id="cd05325">
    <property type="entry name" value="carb_red_sniffer_like_SDR_c"/>
    <property type="match status" value="1"/>
</dbReference>
<dbReference type="PANTHER" id="PTHR43544">
    <property type="entry name" value="SHORT-CHAIN DEHYDROGENASE/REDUCTASE"/>
    <property type="match status" value="1"/>
</dbReference>
<reference evidence="2" key="1">
    <citation type="submission" date="2023-01" db="EMBL/GenBank/DDBJ databases">
        <authorList>
            <person name="Van Ghelder C."/>
            <person name="Rancurel C."/>
        </authorList>
    </citation>
    <scope>NUCLEOTIDE SEQUENCE</scope>
    <source>
        <strain evidence="2">CNCM I-4278</strain>
    </source>
</reference>
<keyword evidence="3" id="KW-1185">Reference proteome</keyword>
<dbReference type="InterPro" id="IPR051468">
    <property type="entry name" value="Fungal_SecMetab_SDRs"/>
</dbReference>